<keyword evidence="2" id="KW-0413">Isomerase</keyword>
<dbReference type="Gene3D" id="3.20.20.150">
    <property type="entry name" value="Divalent-metal-dependent TIM barrel enzymes"/>
    <property type="match status" value="1"/>
</dbReference>
<proteinExistence type="predicted"/>
<dbReference type="GO" id="GO:0016853">
    <property type="term" value="F:isomerase activity"/>
    <property type="evidence" value="ECO:0007669"/>
    <property type="project" value="UniProtKB-KW"/>
</dbReference>
<dbReference type="EMBL" id="JAPDIA010000009">
    <property type="protein sequence ID" value="MDG0813913.1"/>
    <property type="molecule type" value="Genomic_DNA"/>
</dbReference>
<dbReference type="AlphaFoldDB" id="A0A9X4QWU4"/>
<comment type="caution">
    <text evidence="2">The sequence shown here is derived from an EMBL/GenBank/DDBJ whole genome shotgun (WGS) entry which is preliminary data.</text>
</comment>
<organism evidence="2 3">
    <name type="scientific">Cohnella rhizosphaerae</name>
    <dbReference type="NCBI Taxonomy" id="1457232"/>
    <lineage>
        <taxon>Bacteria</taxon>
        <taxon>Bacillati</taxon>
        <taxon>Bacillota</taxon>
        <taxon>Bacilli</taxon>
        <taxon>Bacillales</taxon>
        <taxon>Paenibacillaceae</taxon>
        <taxon>Cohnella</taxon>
    </lineage>
</organism>
<evidence type="ECO:0000259" key="1">
    <source>
        <dbReference type="Pfam" id="PF01261"/>
    </source>
</evidence>
<sequence length="265" mass="29964">MKLSFTTLGCPDWTWERIVDEASRLGYDGVELRGIAGELRLGRCEALREERLEASLAYAKERGIAICCLDTSCAFHDEERFDEAIEEGMETIDLAVRMGVSSIRVFGDSIADNARAQETVARVARGLQTLGDYAEDKAVQVLLETHGDFSSSDRVSEVLRQTSSPAIGVIWDIHHTFKYGGHESPAETWRRLGDDIRHAHIKDALGARPVLLGEGELPLPDWIALLREVGYDGWLSFEWEKRWHPEIEEPEVAFPAFIDYVRRYL</sequence>
<accession>A0A9X4QWU4</accession>
<protein>
    <submittedName>
        <fullName evidence="2">Sugar phosphate isomerase/epimerase</fullName>
    </submittedName>
</protein>
<evidence type="ECO:0000313" key="3">
    <source>
        <dbReference type="Proteomes" id="UP001153404"/>
    </source>
</evidence>
<dbReference type="PANTHER" id="PTHR12110">
    <property type="entry name" value="HYDROXYPYRUVATE ISOMERASE"/>
    <property type="match status" value="1"/>
</dbReference>
<dbReference type="Proteomes" id="UP001153404">
    <property type="component" value="Unassembled WGS sequence"/>
</dbReference>
<dbReference type="SUPFAM" id="SSF51658">
    <property type="entry name" value="Xylose isomerase-like"/>
    <property type="match status" value="1"/>
</dbReference>
<reference evidence="2" key="1">
    <citation type="submission" date="2022-10" db="EMBL/GenBank/DDBJ databases">
        <title>Comparative genomic analysis of Cohnella hashimotonis sp. nov., isolated from the International Space Station.</title>
        <authorList>
            <person name="Simpson A."/>
            <person name="Venkateswaran K."/>
        </authorList>
    </citation>
    <scope>NUCLEOTIDE SEQUENCE</scope>
    <source>
        <strain evidence="2">DSM 28161</strain>
    </source>
</reference>
<feature type="domain" description="Xylose isomerase-like TIM barrel" evidence="1">
    <location>
        <begin position="19"/>
        <end position="248"/>
    </location>
</feature>
<gene>
    <name evidence="2" type="ORF">OMP40_34990</name>
</gene>
<keyword evidence="3" id="KW-1185">Reference proteome</keyword>
<dbReference type="InterPro" id="IPR036237">
    <property type="entry name" value="Xyl_isomerase-like_sf"/>
</dbReference>
<dbReference type="Pfam" id="PF01261">
    <property type="entry name" value="AP_endonuc_2"/>
    <property type="match status" value="1"/>
</dbReference>
<dbReference type="RefSeq" id="WP_277538391.1">
    <property type="nucleotide sequence ID" value="NZ_JAPDIA010000009.1"/>
</dbReference>
<evidence type="ECO:0000313" key="2">
    <source>
        <dbReference type="EMBL" id="MDG0813913.1"/>
    </source>
</evidence>
<name>A0A9X4QWU4_9BACL</name>
<dbReference type="InterPro" id="IPR013022">
    <property type="entry name" value="Xyl_isomerase-like_TIM-brl"/>
</dbReference>
<dbReference type="InterPro" id="IPR050312">
    <property type="entry name" value="IolE/XylAMocC-like"/>
</dbReference>